<dbReference type="Pfam" id="PF20365">
    <property type="entry name" value="DUF6660"/>
    <property type="match status" value="1"/>
</dbReference>
<dbReference type="EMBL" id="JAHESC010000001">
    <property type="protein sequence ID" value="MBT1684964.1"/>
    <property type="molecule type" value="Genomic_DNA"/>
</dbReference>
<dbReference type="AlphaFoldDB" id="A0AAP2GBC3"/>
<proteinExistence type="predicted"/>
<dbReference type="Proteomes" id="UP001319180">
    <property type="component" value="Unassembled WGS sequence"/>
</dbReference>
<reference evidence="1 2" key="1">
    <citation type="submission" date="2021-05" db="EMBL/GenBank/DDBJ databases">
        <title>A Polyphasic approach of four new species of the genus Ohtaekwangia: Ohtaekwangia histidinii sp. nov., Ohtaekwangia cretensis sp. nov., Ohtaekwangia indiensis sp. nov., Ohtaekwangia reichenbachii sp. nov. from diverse environment.</title>
        <authorList>
            <person name="Octaviana S."/>
        </authorList>
    </citation>
    <scope>NUCLEOTIDE SEQUENCE [LARGE SCALE GENOMIC DNA]</scope>
    <source>
        <strain evidence="1 2">PWU37</strain>
    </source>
</reference>
<gene>
    <name evidence="1" type="ORF">KK078_00275</name>
</gene>
<name>A0AAP2GBC3_9BACT</name>
<keyword evidence="2" id="KW-1185">Reference proteome</keyword>
<accession>A0AAP2GBC3</accession>
<organism evidence="1 2">
    <name type="scientific">Dawidia soli</name>
    <dbReference type="NCBI Taxonomy" id="2782352"/>
    <lineage>
        <taxon>Bacteria</taxon>
        <taxon>Pseudomonadati</taxon>
        <taxon>Bacteroidota</taxon>
        <taxon>Cytophagia</taxon>
        <taxon>Cytophagales</taxon>
        <taxon>Chryseotaleaceae</taxon>
        <taxon>Dawidia</taxon>
    </lineage>
</organism>
<protein>
    <submittedName>
        <fullName evidence="1">Uncharacterized protein</fullName>
    </submittedName>
</protein>
<evidence type="ECO:0000313" key="2">
    <source>
        <dbReference type="Proteomes" id="UP001319180"/>
    </source>
</evidence>
<evidence type="ECO:0000313" key="1">
    <source>
        <dbReference type="EMBL" id="MBT1684964.1"/>
    </source>
</evidence>
<sequence>MPCSDGDTCADETKADTSLVISGHDHSTDEADFCSPFCVCSCCSVQITQPSYFHFVVFNPAYTGEPATPLKHLFQSVDLSIWQPPRIS</sequence>
<comment type="caution">
    <text evidence="1">The sequence shown here is derived from an EMBL/GenBank/DDBJ whole genome shotgun (WGS) entry which is preliminary data.</text>
</comment>
<dbReference type="InterPro" id="IPR046601">
    <property type="entry name" value="DUF6660"/>
</dbReference>